<dbReference type="InterPro" id="IPR017946">
    <property type="entry name" value="PLC-like_Pdiesterase_TIM-brl"/>
</dbReference>
<dbReference type="KEGG" id="uth:DKZ56_06480"/>
<dbReference type="PANTHER" id="PTHR46211">
    <property type="entry name" value="GLYCEROPHOSPHORYL DIESTER PHOSPHODIESTERASE"/>
    <property type="match status" value="1"/>
</dbReference>
<dbReference type="PROSITE" id="PS51704">
    <property type="entry name" value="GP_PDE"/>
    <property type="match status" value="1"/>
</dbReference>
<evidence type="ECO:0000313" key="3">
    <source>
        <dbReference type="EMBL" id="QBK25531.1"/>
    </source>
</evidence>
<feature type="signal peptide" evidence="1">
    <location>
        <begin position="1"/>
        <end position="20"/>
    </location>
</feature>
<dbReference type="EMBL" id="CP036528">
    <property type="protein sequence ID" value="QBK25531.1"/>
    <property type="molecule type" value="Genomic_DNA"/>
</dbReference>
<dbReference type="InterPro" id="IPR030395">
    <property type="entry name" value="GP_PDE_dom"/>
</dbReference>
<dbReference type="AlphaFoldDB" id="A0A4P6UTR2"/>
<dbReference type="Gene3D" id="3.20.20.190">
    <property type="entry name" value="Phosphatidylinositol (PI) phosphodiesterase"/>
    <property type="match status" value="1"/>
</dbReference>
<name>A0A4P6UTR2_9BACL</name>
<dbReference type="PANTHER" id="PTHR46211:SF1">
    <property type="entry name" value="GLYCEROPHOSPHODIESTER PHOSPHODIESTERASE, CYTOPLASMIC"/>
    <property type="match status" value="1"/>
</dbReference>
<keyword evidence="1" id="KW-0732">Signal</keyword>
<accession>A0A4P6UTR2</accession>
<dbReference type="GO" id="GO:0006629">
    <property type="term" value="P:lipid metabolic process"/>
    <property type="evidence" value="ECO:0007669"/>
    <property type="project" value="InterPro"/>
</dbReference>
<dbReference type="Pfam" id="PF03009">
    <property type="entry name" value="GDPD"/>
    <property type="match status" value="1"/>
</dbReference>
<evidence type="ECO:0000313" key="4">
    <source>
        <dbReference type="Proteomes" id="UP000291151"/>
    </source>
</evidence>
<dbReference type="CDD" id="cd08561">
    <property type="entry name" value="GDPD_cytoplasmic_ScUgpQ2_like"/>
    <property type="match status" value="1"/>
</dbReference>
<gene>
    <name evidence="3" type="ORF">DKZ56_06480</name>
</gene>
<dbReference type="Proteomes" id="UP000291151">
    <property type="component" value="Chromosome"/>
</dbReference>
<feature type="domain" description="GP-PDE" evidence="2">
    <location>
        <begin position="41"/>
        <end position="296"/>
    </location>
</feature>
<dbReference type="GO" id="GO:0008081">
    <property type="term" value="F:phosphoric diester hydrolase activity"/>
    <property type="evidence" value="ECO:0007669"/>
    <property type="project" value="InterPro"/>
</dbReference>
<reference evidence="3 4" key="1">
    <citation type="submission" date="2019-02" db="EMBL/GenBank/DDBJ databases">
        <title>Ureibacillus thermophilus.</title>
        <authorList>
            <person name="Sunny J.S."/>
            <person name="Natarajan A."/>
            <person name="Saleena L.M."/>
        </authorList>
    </citation>
    <scope>NUCLEOTIDE SEQUENCE [LARGE SCALE GENOMIC DNA]</scope>
    <source>
        <strain evidence="3 4">LM102</strain>
    </source>
</reference>
<organism evidence="3 4">
    <name type="scientific">Ureibacillus thermophilus</name>
    <dbReference type="NCBI Taxonomy" id="367743"/>
    <lineage>
        <taxon>Bacteria</taxon>
        <taxon>Bacillati</taxon>
        <taxon>Bacillota</taxon>
        <taxon>Bacilli</taxon>
        <taxon>Bacillales</taxon>
        <taxon>Caryophanaceae</taxon>
        <taxon>Ureibacillus</taxon>
    </lineage>
</organism>
<feature type="chain" id="PRO_5039180096" evidence="1">
    <location>
        <begin position="21"/>
        <end position="311"/>
    </location>
</feature>
<evidence type="ECO:0000256" key="1">
    <source>
        <dbReference type="SAM" id="SignalP"/>
    </source>
</evidence>
<dbReference type="SUPFAM" id="SSF51695">
    <property type="entry name" value="PLC-like phosphodiesterases"/>
    <property type="match status" value="1"/>
</dbReference>
<protein>
    <submittedName>
        <fullName evidence="3">Glycerophosphodiester phosphodiesterase</fullName>
    </submittedName>
</protein>
<sequence length="311" mass="35594">MGKKTKLALAIAAASAAAWAGSKAFLKPQKREGKAVLQKSPVVLAHRGGAKLAPEHTMIAFDKAFELGVDGFEIDIRLTKDEEIVAFHDETIDRTSDGIGAIRDFTLEELKTFNFAYHYKDEEGNYPYRNEKVDIVTLRELFEKFPNMYINIDIKDSPETYEGSLMPSKLWRLIEEYHAENRVVVTSFYSEQVDRFNLYAQNRVALGAGETDVKKAFAAYTSQFRHLYQPKVDVFQLPQKHGRITLDSPKFIAFLNKFNIPVHYWVIDDEEQMKKLLENGAQGIITDRPDIAVPLVRNWIESQAEKNENEK</sequence>
<evidence type="ECO:0000259" key="2">
    <source>
        <dbReference type="PROSITE" id="PS51704"/>
    </source>
</evidence>
<keyword evidence="4" id="KW-1185">Reference proteome</keyword>
<dbReference type="RefSeq" id="WP_208651916.1">
    <property type="nucleotide sequence ID" value="NZ_CP036528.1"/>
</dbReference>
<proteinExistence type="predicted"/>